<name>A0AAN9JZ04_CANGL</name>
<dbReference type="AlphaFoldDB" id="A0AAN9JZ04"/>
<reference evidence="1 2" key="1">
    <citation type="submission" date="2024-01" db="EMBL/GenBank/DDBJ databases">
        <title>The genomes of 5 underutilized Papilionoideae crops provide insights into root nodulation and disease resistanc.</title>
        <authorList>
            <person name="Jiang F."/>
        </authorList>
    </citation>
    <scope>NUCLEOTIDE SEQUENCE [LARGE SCALE GENOMIC DNA]</scope>
    <source>
        <strain evidence="1">LVBAO_FW01</strain>
        <tissue evidence="1">Leaves</tissue>
    </source>
</reference>
<organism evidence="1 2">
    <name type="scientific">Canavalia gladiata</name>
    <name type="common">Sword bean</name>
    <name type="synonym">Dolichos gladiatus</name>
    <dbReference type="NCBI Taxonomy" id="3824"/>
    <lineage>
        <taxon>Eukaryota</taxon>
        <taxon>Viridiplantae</taxon>
        <taxon>Streptophyta</taxon>
        <taxon>Embryophyta</taxon>
        <taxon>Tracheophyta</taxon>
        <taxon>Spermatophyta</taxon>
        <taxon>Magnoliopsida</taxon>
        <taxon>eudicotyledons</taxon>
        <taxon>Gunneridae</taxon>
        <taxon>Pentapetalae</taxon>
        <taxon>rosids</taxon>
        <taxon>fabids</taxon>
        <taxon>Fabales</taxon>
        <taxon>Fabaceae</taxon>
        <taxon>Papilionoideae</taxon>
        <taxon>50 kb inversion clade</taxon>
        <taxon>NPAAA clade</taxon>
        <taxon>indigoferoid/millettioid clade</taxon>
        <taxon>Phaseoleae</taxon>
        <taxon>Canavalia</taxon>
    </lineage>
</organism>
<gene>
    <name evidence="1" type="ORF">VNO77_41369</name>
</gene>
<evidence type="ECO:0000313" key="1">
    <source>
        <dbReference type="EMBL" id="KAK7307905.1"/>
    </source>
</evidence>
<accession>A0AAN9JZ04</accession>
<dbReference type="EMBL" id="JAYMYQ010000010">
    <property type="protein sequence ID" value="KAK7307905.1"/>
    <property type="molecule type" value="Genomic_DNA"/>
</dbReference>
<keyword evidence="2" id="KW-1185">Reference proteome</keyword>
<dbReference type="Proteomes" id="UP001367508">
    <property type="component" value="Unassembled WGS sequence"/>
</dbReference>
<comment type="caution">
    <text evidence="1">The sequence shown here is derived from an EMBL/GenBank/DDBJ whole genome shotgun (WGS) entry which is preliminary data.</text>
</comment>
<protein>
    <submittedName>
        <fullName evidence="1">Uncharacterized protein</fullName>
    </submittedName>
</protein>
<proteinExistence type="predicted"/>
<evidence type="ECO:0000313" key="2">
    <source>
        <dbReference type="Proteomes" id="UP001367508"/>
    </source>
</evidence>
<sequence length="70" mass="8374">MSVWSLLHIIHYKAITPLLGHKSQNARISLLCFILQTLSLFFLSPLDHHHRTIFSELHRYLIEYFQHSFL</sequence>